<dbReference type="SUPFAM" id="SSF52279">
    <property type="entry name" value="Beta-D-glucan exohydrolase, C-terminal domain"/>
    <property type="match status" value="1"/>
</dbReference>
<evidence type="ECO:0000259" key="4">
    <source>
        <dbReference type="PROSITE" id="PS51820"/>
    </source>
</evidence>
<dbReference type="Pfam" id="PF01915">
    <property type="entry name" value="Glyco_hydro_3_C"/>
    <property type="match status" value="1"/>
</dbReference>
<dbReference type="SMART" id="SM01217">
    <property type="entry name" value="Fn3_like"/>
    <property type="match status" value="1"/>
</dbReference>
<accession>A0ABV6BMH0</accession>
<dbReference type="SMART" id="SM00758">
    <property type="entry name" value="PA14"/>
    <property type="match status" value="1"/>
</dbReference>
<dbReference type="Proteomes" id="UP001589734">
    <property type="component" value="Unassembled WGS sequence"/>
</dbReference>
<dbReference type="InterPro" id="IPR026891">
    <property type="entry name" value="Fn3-like"/>
</dbReference>
<protein>
    <submittedName>
        <fullName evidence="5">Glycoside hydrolase family 3 C-terminal domain-containing protein</fullName>
    </submittedName>
</protein>
<dbReference type="EMBL" id="JBHLYW010000004">
    <property type="protein sequence ID" value="MFC0076153.1"/>
    <property type="molecule type" value="Genomic_DNA"/>
</dbReference>
<dbReference type="InterPro" id="IPR037524">
    <property type="entry name" value="PA14/GLEYA"/>
</dbReference>
<dbReference type="Pfam" id="PF07691">
    <property type="entry name" value="PA14"/>
    <property type="match status" value="1"/>
</dbReference>
<dbReference type="Gene3D" id="3.20.20.300">
    <property type="entry name" value="Glycoside hydrolase, family 3, N-terminal domain"/>
    <property type="match status" value="1"/>
</dbReference>
<comment type="caution">
    <text evidence="5">The sequence shown here is derived from an EMBL/GenBank/DDBJ whole genome shotgun (WGS) entry which is preliminary data.</text>
</comment>
<sequence>MRKVYQYVFILSLFTLDLTAQDKFPFQNLALTIEQRVDDLVSRMTIEEKISQLMDSAPAIERLGIPEYNWWNESLHGVARAGYATVFPQSISIASSWDKQLVLEVANAISDEARAKHHEYLRRGQHGMYQGLTFWSPNVNIFRDPRWGRGHETYGEDPYLTGQLGLNYVKGLQGTDSKYLKVVATAKHYAVHSGPEPSRHEFNANVSDIDLYETYLPAFKTLVKEGNVYSVMGAYNRFRGESCSASPFLFNILRNEWGFKGYIVSDCGAVTDIWKYHKITPDAATASALSVKEGLDLECGSSYKSLKEALDRKLLSETDIDITLKRLFTARFKLGMFDPDEIVPYAQIPYSVNNNAANDYLARKASQKSIVLLKNQNSALPLSKKIKTIAVIGPNADDIQSLWGNYSGVPSNPVSILKGIKNKLEPNAKVLYAKGTDLAKGVPEMKVIPSIYFQNENGKQGLTGEYFDNSKWEGAPIFVRNDDNIDFHWDINTPDPRMKIGNYSVQWSGYITVPKSGIYEISDWAKPFMTVNIETGKSSGGKNNHHPRIRPQKIELEAGKKYKIEVKYQNFYGDAIAQLLWAEPKEDLFKEALETANKSDAVVLVLGLNERLEGEEMKVEADGFEGGDRTSLNLPANQEELMKAIVATGKPVTLVLINGSALSINWANDNVPAILTAGYPGQQGGNAIADVLFGDYNPAGRLPITYYKSVDQLPAFENYDMKGRTYRYFDKKPLYPFGFGLSYTTFKYSNLKIPAVVNAENNFIISVDVSNTGNYDGDEVVELYLKDEKASTARPIYQLEGFQRINLKKGESKNVSFTIIPEQLSLINKKGIRVIEPGTFKVFVGGKLPDDSKDVAIGKFEVKGKTIVLKK</sequence>
<name>A0ABV6BMH0_9FLAO</name>
<keyword evidence="2" id="KW-0732">Signal</keyword>
<dbReference type="RefSeq" id="WP_379685366.1">
    <property type="nucleotide sequence ID" value="NZ_JBHLYW010000004.1"/>
</dbReference>
<gene>
    <name evidence="5" type="ORF">ACFFLS_03840</name>
</gene>
<dbReference type="Pfam" id="PF00933">
    <property type="entry name" value="Glyco_hydro_3"/>
    <property type="match status" value="1"/>
</dbReference>
<evidence type="ECO:0000313" key="6">
    <source>
        <dbReference type="Proteomes" id="UP001589734"/>
    </source>
</evidence>
<feature type="domain" description="PA14" evidence="4">
    <location>
        <begin position="457"/>
        <end position="596"/>
    </location>
</feature>
<dbReference type="InterPro" id="IPR013783">
    <property type="entry name" value="Ig-like_fold"/>
</dbReference>
<organism evidence="5 6">
    <name type="scientific">Flavobacterium procerum</name>
    <dbReference type="NCBI Taxonomy" id="1455569"/>
    <lineage>
        <taxon>Bacteria</taxon>
        <taxon>Pseudomonadati</taxon>
        <taxon>Bacteroidota</taxon>
        <taxon>Flavobacteriia</taxon>
        <taxon>Flavobacteriales</taxon>
        <taxon>Flavobacteriaceae</taxon>
        <taxon>Flavobacterium</taxon>
    </lineage>
</organism>
<dbReference type="PANTHER" id="PTHR42721">
    <property type="entry name" value="SUGAR HYDROLASE-RELATED"/>
    <property type="match status" value="1"/>
</dbReference>
<dbReference type="InterPro" id="IPR011658">
    <property type="entry name" value="PA14_dom"/>
</dbReference>
<dbReference type="SUPFAM" id="SSF51445">
    <property type="entry name" value="(Trans)glycosidases"/>
    <property type="match status" value="1"/>
</dbReference>
<dbReference type="Gene3D" id="2.60.40.10">
    <property type="entry name" value="Immunoglobulins"/>
    <property type="match status" value="1"/>
</dbReference>
<dbReference type="InterPro" id="IPR036962">
    <property type="entry name" value="Glyco_hydro_3_N_sf"/>
</dbReference>
<dbReference type="InterPro" id="IPR044993">
    <property type="entry name" value="BXL"/>
</dbReference>
<dbReference type="Pfam" id="PF14310">
    <property type="entry name" value="Fn3-like"/>
    <property type="match status" value="1"/>
</dbReference>
<reference evidence="5 6" key="1">
    <citation type="submission" date="2024-09" db="EMBL/GenBank/DDBJ databases">
        <authorList>
            <person name="Sun Q."/>
            <person name="Mori K."/>
        </authorList>
    </citation>
    <scope>NUCLEOTIDE SEQUENCE [LARGE SCALE GENOMIC DNA]</scope>
    <source>
        <strain evidence="5 6">CGMCC 1.12926</strain>
    </source>
</reference>
<dbReference type="PANTHER" id="PTHR42721:SF3">
    <property type="entry name" value="BETA-D-XYLOSIDASE 5-RELATED"/>
    <property type="match status" value="1"/>
</dbReference>
<dbReference type="GO" id="GO:0016787">
    <property type="term" value="F:hydrolase activity"/>
    <property type="evidence" value="ECO:0007669"/>
    <property type="project" value="UniProtKB-KW"/>
</dbReference>
<dbReference type="PRINTS" id="PR00133">
    <property type="entry name" value="GLHYDRLASE3"/>
</dbReference>
<evidence type="ECO:0000256" key="3">
    <source>
        <dbReference type="ARBA" id="ARBA00022801"/>
    </source>
</evidence>
<dbReference type="InterPro" id="IPR001764">
    <property type="entry name" value="Glyco_hydro_3_N"/>
</dbReference>
<evidence type="ECO:0000313" key="5">
    <source>
        <dbReference type="EMBL" id="MFC0076153.1"/>
    </source>
</evidence>
<dbReference type="InterPro" id="IPR002772">
    <property type="entry name" value="Glyco_hydro_3_C"/>
</dbReference>
<keyword evidence="6" id="KW-1185">Reference proteome</keyword>
<comment type="similarity">
    <text evidence="1">Belongs to the glycosyl hydrolase 3 family.</text>
</comment>
<dbReference type="InterPro" id="IPR017853">
    <property type="entry name" value="GH"/>
</dbReference>
<proteinExistence type="inferred from homology"/>
<dbReference type="Gene3D" id="3.40.50.1700">
    <property type="entry name" value="Glycoside hydrolase family 3 C-terminal domain"/>
    <property type="match status" value="2"/>
</dbReference>
<keyword evidence="3 5" id="KW-0378">Hydrolase</keyword>
<dbReference type="PROSITE" id="PS51820">
    <property type="entry name" value="PA14"/>
    <property type="match status" value="1"/>
</dbReference>
<evidence type="ECO:0000256" key="1">
    <source>
        <dbReference type="ARBA" id="ARBA00005336"/>
    </source>
</evidence>
<evidence type="ECO:0000256" key="2">
    <source>
        <dbReference type="ARBA" id="ARBA00022729"/>
    </source>
</evidence>
<dbReference type="InterPro" id="IPR036881">
    <property type="entry name" value="Glyco_hydro_3_C_sf"/>
</dbReference>